<dbReference type="Pfam" id="PF07221">
    <property type="entry name" value="GlcNAc_2-epim"/>
    <property type="match status" value="1"/>
</dbReference>
<dbReference type="InterPro" id="IPR012341">
    <property type="entry name" value="6hp_glycosidase-like_sf"/>
</dbReference>
<protein>
    <submittedName>
        <fullName evidence="3">AGE family epimerase/isomerase</fullName>
    </submittedName>
</protein>
<gene>
    <name evidence="3" type="ORF">M8523_00850</name>
</gene>
<dbReference type="PANTHER" id="PTHR15108">
    <property type="entry name" value="N-ACYLGLUCOSAMINE-2-EPIMERASE"/>
    <property type="match status" value="1"/>
</dbReference>
<dbReference type="EMBL" id="JAMOIM010000001">
    <property type="protein sequence ID" value="MCW6506568.1"/>
    <property type="molecule type" value="Genomic_DNA"/>
</dbReference>
<keyword evidence="4" id="KW-1185">Reference proteome</keyword>
<dbReference type="GO" id="GO:0005975">
    <property type="term" value="P:carbohydrate metabolic process"/>
    <property type="evidence" value="ECO:0007669"/>
    <property type="project" value="InterPro"/>
</dbReference>
<dbReference type="GO" id="GO:0016853">
    <property type="term" value="F:isomerase activity"/>
    <property type="evidence" value="ECO:0007669"/>
    <property type="project" value="UniProtKB-KW"/>
</dbReference>
<dbReference type="RefSeq" id="WP_282582928.1">
    <property type="nucleotide sequence ID" value="NZ_JAMOIM010000001.1"/>
</dbReference>
<dbReference type="Proteomes" id="UP001165667">
    <property type="component" value="Unassembled WGS sequence"/>
</dbReference>
<organism evidence="3 4">
    <name type="scientific">Lichenifustis flavocetrariae</name>
    <dbReference type="NCBI Taxonomy" id="2949735"/>
    <lineage>
        <taxon>Bacteria</taxon>
        <taxon>Pseudomonadati</taxon>
        <taxon>Pseudomonadota</taxon>
        <taxon>Alphaproteobacteria</taxon>
        <taxon>Hyphomicrobiales</taxon>
        <taxon>Lichenihabitantaceae</taxon>
        <taxon>Lichenifustis</taxon>
    </lineage>
</organism>
<keyword evidence="2" id="KW-0413">Isomerase</keyword>
<evidence type="ECO:0000313" key="4">
    <source>
        <dbReference type="Proteomes" id="UP001165667"/>
    </source>
</evidence>
<sequence>MQDAHDAQPSLWRTQPYHRAWLTARAAGLFTSFAVAFNPRGGFFDLGDDGQPLRDGGGDCVRGLHATTRMVYCYALAHRLGHPGASRTIDHGMDYLWQGHRDPVHGGYFWQMRDAGPVDTSKQAYGHAFVLLAGAAAKQVGHPDADRLIDDVMTILHDRFWEAQHGATAEEFTADWQPLGAPYRGQNSNMHLTEALMAAYEATGDARCLAMAEAIADLLIRRITAANSWRLPEHFSADWQIDRDYAGSEMFRPAGTTPGHWLEWSRLLVQLWIAGGRKHSWMPDAAARMFRLAVQEGWDHERGGFFYTLDWNGQPLVADKIWWPLCEGIGAAVFLSSVEDPTFYENWYRRIWDFIGTTILDQADERWVPQLNWANQAKTELFTGRPDIYHALQACLIPLFPANGSLLAELARG</sequence>
<dbReference type="InterPro" id="IPR008928">
    <property type="entry name" value="6-hairpin_glycosidase_sf"/>
</dbReference>
<dbReference type="InterPro" id="IPR010819">
    <property type="entry name" value="AGE/CE"/>
</dbReference>
<proteinExistence type="inferred from homology"/>
<dbReference type="SUPFAM" id="SSF48208">
    <property type="entry name" value="Six-hairpin glycosidases"/>
    <property type="match status" value="1"/>
</dbReference>
<evidence type="ECO:0000256" key="1">
    <source>
        <dbReference type="ARBA" id="ARBA00008558"/>
    </source>
</evidence>
<comment type="similarity">
    <text evidence="1">Belongs to the N-acylglucosamine 2-epimerase family.</text>
</comment>
<dbReference type="AlphaFoldDB" id="A0AA41YTJ7"/>
<evidence type="ECO:0000313" key="3">
    <source>
        <dbReference type="EMBL" id="MCW6506568.1"/>
    </source>
</evidence>
<name>A0AA41YTJ7_9HYPH</name>
<comment type="caution">
    <text evidence="3">The sequence shown here is derived from an EMBL/GenBank/DDBJ whole genome shotgun (WGS) entry which is preliminary data.</text>
</comment>
<accession>A0AA41YTJ7</accession>
<reference evidence="3" key="1">
    <citation type="submission" date="2022-05" db="EMBL/GenBank/DDBJ databases">
        <authorList>
            <person name="Pankratov T."/>
        </authorList>
    </citation>
    <scope>NUCLEOTIDE SEQUENCE</scope>
    <source>
        <strain evidence="3">BP6-180914</strain>
    </source>
</reference>
<dbReference type="Gene3D" id="1.50.10.10">
    <property type="match status" value="1"/>
</dbReference>
<evidence type="ECO:0000256" key="2">
    <source>
        <dbReference type="ARBA" id="ARBA00023235"/>
    </source>
</evidence>